<feature type="region of interest" description="Disordered" evidence="1">
    <location>
        <begin position="14"/>
        <end position="63"/>
    </location>
</feature>
<dbReference type="RefSeq" id="XP_011079150.2">
    <property type="nucleotide sequence ID" value="XM_011080848.2"/>
</dbReference>
<dbReference type="GeneID" id="105162733"/>
<accession>A0A6I9TEM6</accession>
<dbReference type="KEGG" id="sind:105162733"/>
<feature type="compositionally biased region" description="Polar residues" evidence="1">
    <location>
        <begin position="42"/>
        <end position="53"/>
    </location>
</feature>
<reference evidence="3 4" key="1">
    <citation type="submission" date="2025-04" db="UniProtKB">
        <authorList>
            <consortium name="RefSeq"/>
        </authorList>
    </citation>
    <scope>IDENTIFICATION</scope>
</reference>
<evidence type="ECO:0000313" key="2">
    <source>
        <dbReference type="Proteomes" id="UP000504604"/>
    </source>
</evidence>
<sequence length="208" mass="23421">MWRKMKGLSFSRRNCLLKDAGEDEDMTLKEDPNDSDDEVSGITGTNASTTTDESSQEKDKSEVVSAEEQVISMVQEIEVAPGLHFVADGPKPAVKENSDVENEETGSYDVCTSEIEVKVENTEELNSEKEIGPQDKAAVHNLDVTLEKFTELRLQQATEEVSTRKMLEDVTEADFIDHLVSLIKLKFFSMTKAQRLLLIWCGLMVEWR</sequence>
<protein>
    <submittedName>
        <fullName evidence="3">Uncharacterized protein LOC105162733 isoform X1</fullName>
    </submittedName>
    <submittedName>
        <fullName evidence="4">Uncharacterized protein LOC105162733 isoform X2</fullName>
    </submittedName>
</protein>
<name>A0A6I9TEM6_SESIN</name>
<evidence type="ECO:0000256" key="1">
    <source>
        <dbReference type="SAM" id="MobiDB-lite"/>
    </source>
</evidence>
<dbReference type="RefSeq" id="XP_011079149.2">
    <property type="nucleotide sequence ID" value="XM_011080847.2"/>
</dbReference>
<gene>
    <name evidence="3 4" type="primary">LOC105162733</name>
</gene>
<proteinExistence type="predicted"/>
<dbReference type="AlphaFoldDB" id="A0A6I9TEM6"/>
<organism evidence="2 3">
    <name type="scientific">Sesamum indicum</name>
    <name type="common">Oriental sesame</name>
    <name type="synonym">Sesamum orientale</name>
    <dbReference type="NCBI Taxonomy" id="4182"/>
    <lineage>
        <taxon>Eukaryota</taxon>
        <taxon>Viridiplantae</taxon>
        <taxon>Streptophyta</taxon>
        <taxon>Embryophyta</taxon>
        <taxon>Tracheophyta</taxon>
        <taxon>Spermatophyta</taxon>
        <taxon>Magnoliopsida</taxon>
        <taxon>eudicotyledons</taxon>
        <taxon>Gunneridae</taxon>
        <taxon>Pentapetalae</taxon>
        <taxon>asterids</taxon>
        <taxon>lamiids</taxon>
        <taxon>Lamiales</taxon>
        <taxon>Pedaliaceae</taxon>
        <taxon>Sesamum</taxon>
    </lineage>
</organism>
<dbReference type="Proteomes" id="UP000504604">
    <property type="component" value="Linkage group LG5"/>
</dbReference>
<evidence type="ECO:0000313" key="4">
    <source>
        <dbReference type="RefSeq" id="XP_011079150.2"/>
    </source>
</evidence>
<evidence type="ECO:0000313" key="3">
    <source>
        <dbReference type="RefSeq" id="XP_011079149.2"/>
    </source>
</evidence>
<keyword evidence="2" id="KW-1185">Reference proteome</keyword>